<keyword evidence="1" id="KW-1133">Transmembrane helix</keyword>
<gene>
    <name evidence="2" type="ORF">GCU56_12700</name>
</gene>
<feature type="transmembrane region" description="Helical" evidence="1">
    <location>
        <begin position="59"/>
        <end position="79"/>
    </location>
</feature>
<protein>
    <submittedName>
        <fullName evidence="2">ABC transporter permease</fullName>
    </submittedName>
</protein>
<feature type="transmembrane region" description="Helical" evidence="1">
    <location>
        <begin position="138"/>
        <end position="162"/>
    </location>
</feature>
<feature type="transmembrane region" description="Helical" evidence="1">
    <location>
        <begin position="205"/>
        <end position="227"/>
    </location>
</feature>
<proteinExistence type="predicted"/>
<comment type="caution">
    <text evidence="2">The sequence shown here is derived from an EMBL/GenBank/DDBJ whole genome shotgun (WGS) entry which is preliminary data.</text>
</comment>
<evidence type="ECO:0000313" key="3">
    <source>
        <dbReference type="Proteomes" id="UP000470246"/>
    </source>
</evidence>
<dbReference type="Proteomes" id="UP000470246">
    <property type="component" value="Unassembled WGS sequence"/>
</dbReference>
<sequence>MPPEPVRDARELGVIHDIGYRHYDGPRLGRAYIRRSLYADSAKGAYGLGRAARTKVMPMLLFAAMCVPTLVIVVVASVTGGDELPVGYTTYLVQLQVVVAVFVAAQAPVSVSRDLRFGIMPLYFSRPMRPVDYVQARYAALATAVFLLLAAPLTILFAGALLAEMPVGEHLPDYLRALVYAVLLAVVLAGLGLVLAAFTPRRGLGVAAIVAVLLVLSGVQTAAQAIAVEQGADTAAGYTGLVSPFSLVDGVTRELVGTDSPLPAGPPGAVGTLVFTAVTALVVLACYGVLLRRYRRVTGA</sequence>
<feature type="transmembrane region" description="Helical" evidence="1">
    <location>
        <begin position="269"/>
        <end position="290"/>
    </location>
</feature>
<accession>A0A7K3W288</accession>
<feature type="transmembrane region" description="Helical" evidence="1">
    <location>
        <begin position="174"/>
        <end position="198"/>
    </location>
</feature>
<reference evidence="2 3" key="1">
    <citation type="submission" date="2020-02" db="EMBL/GenBank/DDBJ databases">
        <title>Geodermatophilus sabuli CPCC 205279 I12A-02694.</title>
        <authorList>
            <person name="Jiang Z."/>
        </authorList>
    </citation>
    <scope>NUCLEOTIDE SEQUENCE [LARGE SCALE GENOMIC DNA]</scope>
    <source>
        <strain evidence="2 3">I12A-02694</strain>
    </source>
</reference>
<keyword evidence="1" id="KW-0472">Membrane</keyword>
<keyword evidence="3" id="KW-1185">Reference proteome</keyword>
<dbReference type="EMBL" id="JAAGWF010000012">
    <property type="protein sequence ID" value="NEK58728.1"/>
    <property type="molecule type" value="Genomic_DNA"/>
</dbReference>
<organism evidence="2 3">
    <name type="scientific">Geodermatophilus sabuli</name>
    <dbReference type="NCBI Taxonomy" id="1564158"/>
    <lineage>
        <taxon>Bacteria</taxon>
        <taxon>Bacillati</taxon>
        <taxon>Actinomycetota</taxon>
        <taxon>Actinomycetes</taxon>
        <taxon>Geodermatophilales</taxon>
        <taxon>Geodermatophilaceae</taxon>
        <taxon>Geodermatophilus</taxon>
    </lineage>
</organism>
<keyword evidence="1" id="KW-0812">Transmembrane</keyword>
<dbReference type="RefSeq" id="WP_163482107.1">
    <property type="nucleotide sequence ID" value="NZ_JAAGWF010000012.1"/>
</dbReference>
<name>A0A7K3W288_9ACTN</name>
<feature type="transmembrane region" description="Helical" evidence="1">
    <location>
        <begin position="91"/>
        <end position="111"/>
    </location>
</feature>
<dbReference type="AlphaFoldDB" id="A0A7K3W288"/>
<evidence type="ECO:0000313" key="2">
    <source>
        <dbReference type="EMBL" id="NEK58728.1"/>
    </source>
</evidence>
<evidence type="ECO:0000256" key="1">
    <source>
        <dbReference type="SAM" id="Phobius"/>
    </source>
</evidence>